<keyword evidence="3" id="KW-1185">Reference proteome</keyword>
<dbReference type="CDD" id="cd00303">
    <property type="entry name" value="retropepsin_like"/>
    <property type="match status" value="1"/>
</dbReference>
<dbReference type="CDD" id="cd01647">
    <property type="entry name" value="RT_LTR"/>
    <property type="match status" value="1"/>
</dbReference>
<dbReference type="PANTHER" id="PTHR37984:SF5">
    <property type="entry name" value="PROTEIN NYNRIN-LIKE"/>
    <property type="match status" value="1"/>
</dbReference>
<dbReference type="SUPFAM" id="SSF56672">
    <property type="entry name" value="DNA/RNA polymerases"/>
    <property type="match status" value="1"/>
</dbReference>
<protein>
    <submittedName>
        <fullName evidence="2">DNA/RNA polymerases superfamily protein</fullName>
    </submittedName>
</protein>
<feature type="region of interest" description="Disordered" evidence="1">
    <location>
        <begin position="165"/>
        <end position="200"/>
    </location>
</feature>
<proteinExistence type="predicted"/>
<dbReference type="Pfam" id="PF08284">
    <property type="entry name" value="RVP_2"/>
    <property type="match status" value="2"/>
</dbReference>
<name>A0A5B6WGZ9_9ROSI</name>
<evidence type="ECO:0000313" key="3">
    <source>
        <dbReference type="Proteomes" id="UP000325315"/>
    </source>
</evidence>
<feature type="compositionally biased region" description="Polar residues" evidence="1">
    <location>
        <begin position="27"/>
        <end position="41"/>
    </location>
</feature>
<evidence type="ECO:0000313" key="2">
    <source>
        <dbReference type="EMBL" id="KAA3480624.1"/>
    </source>
</evidence>
<dbReference type="InterPro" id="IPR012337">
    <property type="entry name" value="RNaseH-like_sf"/>
</dbReference>
<comment type="caution">
    <text evidence="2">The sequence shown here is derived from an EMBL/GenBank/DDBJ whole genome shotgun (WGS) entry which is preliminary data.</text>
</comment>
<dbReference type="OrthoDB" id="1936908at2759"/>
<accession>A0A5B6WGZ9</accession>
<dbReference type="InterPro" id="IPR043502">
    <property type="entry name" value="DNA/RNA_pol_sf"/>
</dbReference>
<dbReference type="Gene3D" id="3.30.70.270">
    <property type="match status" value="2"/>
</dbReference>
<dbReference type="InterPro" id="IPR050951">
    <property type="entry name" value="Retrovirus_Pol_polyprotein"/>
</dbReference>
<dbReference type="EMBL" id="SMMG02000003">
    <property type="protein sequence ID" value="KAA3480624.1"/>
    <property type="molecule type" value="Genomic_DNA"/>
</dbReference>
<feature type="region of interest" description="Disordered" evidence="1">
    <location>
        <begin position="1"/>
        <end position="44"/>
    </location>
</feature>
<dbReference type="InterPro" id="IPR036397">
    <property type="entry name" value="RNaseH_sf"/>
</dbReference>
<dbReference type="InterPro" id="IPR043128">
    <property type="entry name" value="Rev_trsase/Diguanyl_cyclase"/>
</dbReference>
<organism evidence="2 3">
    <name type="scientific">Gossypium australe</name>
    <dbReference type="NCBI Taxonomy" id="47621"/>
    <lineage>
        <taxon>Eukaryota</taxon>
        <taxon>Viridiplantae</taxon>
        <taxon>Streptophyta</taxon>
        <taxon>Embryophyta</taxon>
        <taxon>Tracheophyta</taxon>
        <taxon>Spermatophyta</taxon>
        <taxon>Magnoliopsida</taxon>
        <taxon>eudicotyledons</taxon>
        <taxon>Gunneridae</taxon>
        <taxon>Pentapetalae</taxon>
        <taxon>rosids</taxon>
        <taxon>malvids</taxon>
        <taxon>Malvales</taxon>
        <taxon>Malvaceae</taxon>
        <taxon>Malvoideae</taxon>
        <taxon>Gossypium</taxon>
    </lineage>
</organism>
<dbReference type="AlphaFoldDB" id="A0A5B6WGZ9"/>
<sequence length="889" mass="101995">MHKTLNVDKLELDNERTSIPDLDTSETHVSPATETGSQSRSAGDGALSQAMLRILERIVGPNSVFGGRGVAPNVAEYWLEVTERIMDDLDYTPEQKLKGANSLLCDEAYQWYEFLNLTQGGRSVAKYDTEFLRLSRNARGMVASEYERCVRFEEGLRDNMRVLIASQREQRQNRDRERAKNKRDLEPSSSEQRPKKKARFDGPVRVRALVSSIAPTGLQPCSDCGRHHPGECWRRIGASLKCGSLEHHIRECPLRADQPTLVYAARPREDIDAPDVIISTFFIFDVPYFALIDMGSSHSYIACAVSKNLRLLLESTSSVVTVISLLGQSIQFLEFDLILGMDWLVEHRVSLDCVFKKVVLRTKDDVEMVMIGLPPSREVELGIELISGTALVSIAPYLQRGFSKTDLRSGYHQLGVMEADIHKTAFRTWYGHYEFLGMPFGLRHTPAAFMDLMNRTEEEHDEHLRVVLQILREKQLYAKLSKCEFWLREVTFQGHVVSTDGIRVDPRKIEALESGKEFVVYSDVSHVGLGCVLIWIELLKDYDCTIEYHPCKDNMVADALSRRVMSDLRVMFARFSLFDVGSLLAELQVESGTTSNFGLNSDDVFCFQGLICVPNDSDLRQSILREAHNSPYTMHPDSNKMYCDLLKIPLWKWEQVIMDFVSGLPLTPTKKDYVWVIKKLHEALSSRLDFSTAFHSQTDGQSEKVIQILKDMLRSCVIDFRGSWKDYLSLVEFAYNKSFQSSIQMAPYEALYGRKFHTPLCWTELGERQVLGPELISEIEDKIRLIRDRLKAASNRQKSYADLKRREIEYSMEDFIFLKLELPPHLDRIHDVFHVSMLRRYYSDPSHVVSVEEIEVRPDLTFEKEPIQILDRDVKVLQKNSIPLVKVIW</sequence>
<dbReference type="Proteomes" id="UP000325315">
    <property type="component" value="Unassembled WGS sequence"/>
</dbReference>
<gene>
    <name evidence="2" type="ORF">EPI10_021044</name>
</gene>
<dbReference type="SUPFAM" id="SSF53098">
    <property type="entry name" value="Ribonuclease H-like"/>
    <property type="match status" value="1"/>
</dbReference>
<feature type="compositionally biased region" description="Basic and acidic residues" evidence="1">
    <location>
        <begin position="168"/>
        <end position="186"/>
    </location>
</feature>
<dbReference type="PANTHER" id="PTHR37984">
    <property type="entry name" value="PROTEIN CBG26694"/>
    <property type="match status" value="1"/>
</dbReference>
<dbReference type="Gene3D" id="3.10.10.10">
    <property type="entry name" value="HIV Type 1 Reverse Transcriptase, subunit A, domain 1"/>
    <property type="match status" value="1"/>
</dbReference>
<evidence type="ECO:0000256" key="1">
    <source>
        <dbReference type="SAM" id="MobiDB-lite"/>
    </source>
</evidence>
<feature type="compositionally biased region" description="Basic and acidic residues" evidence="1">
    <location>
        <begin position="1"/>
        <end position="18"/>
    </location>
</feature>
<dbReference type="Gene3D" id="3.30.420.10">
    <property type="entry name" value="Ribonuclease H-like superfamily/Ribonuclease H"/>
    <property type="match status" value="1"/>
</dbReference>
<dbReference type="GO" id="GO:0003676">
    <property type="term" value="F:nucleic acid binding"/>
    <property type="evidence" value="ECO:0007669"/>
    <property type="project" value="InterPro"/>
</dbReference>
<reference evidence="3" key="1">
    <citation type="journal article" date="2019" name="Plant Biotechnol. J.">
        <title>Genome sequencing of the Australian wild diploid species Gossypium australe highlights disease resistance and delayed gland morphogenesis.</title>
        <authorList>
            <person name="Cai Y."/>
            <person name="Cai X."/>
            <person name="Wang Q."/>
            <person name="Wang P."/>
            <person name="Zhang Y."/>
            <person name="Cai C."/>
            <person name="Xu Y."/>
            <person name="Wang K."/>
            <person name="Zhou Z."/>
            <person name="Wang C."/>
            <person name="Geng S."/>
            <person name="Li B."/>
            <person name="Dong Q."/>
            <person name="Hou Y."/>
            <person name="Wang H."/>
            <person name="Ai P."/>
            <person name="Liu Z."/>
            <person name="Yi F."/>
            <person name="Sun M."/>
            <person name="An G."/>
            <person name="Cheng J."/>
            <person name="Zhang Y."/>
            <person name="Shi Q."/>
            <person name="Xie Y."/>
            <person name="Shi X."/>
            <person name="Chang Y."/>
            <person name="Huang F."/>
            <person name="Chen Y."/>
            <person name="Hong S."/>
            <person name="Mi L."/>
            <person name="Sun Q."/>
            <person name="Zhang L."/>
            <person name="Zhou B."/>
            <person name="Peng R."/>
            <person name="Zhang X."/>
            <person name="Liu F."/>
        </authorList>
    </citation>
    <scope>NUCLEOTIDE SEQUENCE [LARGE SCALE GENOMIC DNA]</scope>
    <source>
        <strain evidence="3">cv. PA1801</strain>
    </source>
</reference>